<organism evidence="2 3">
    <name type="scientific">Formimonas warabiya</name>
    <dbReference type="NCBI Taxonomy" id="1761012"/>
    <lineage>
        <taxon>Bacteria</taxon>
        <taxon>Bacillati</taxon>
        <taxon>Bacillota</taxon>
        <taxon>Clostridia</taxon>
        <taxon>Eubacteriales</taxon>
        <taxon>Peptococcaceae</taxon>
        <taxon>Candidatus Formimonas</taxon>
    </lineage>
</organism>
<dbReference type="Gene3D" id="3.30.365.10">
    <property type="entry name" value="Aldehyde oxidase/xanthine dehydrogenase, molybdopterin binding domain"/>
    <property type="match status" value="3"/>
</dbReference>
<accession>A0A3G1KZL4</accession>
<dbReference type="InterPro" id="IPR000674">
    <property type="entry name" value="Ald_Oxase/Xan_DH_a/b"/>
</dbReference>
<dbReference type="SMART" id="SM01008">
    <property type="entry name" value="Ald_Xan_dh_C"/>
    <property type="match status" value="1"/>
</dbReference>
<feature type="domain" description="Aldehyde oxidase/xanthine dehydrogenase a/b hammerhead" evidence="1">
    <location>
        <begin position="21"/>
        <end position="127"/>
    </location>
</feature>
<dbReference type="InterPro" id="IPR037165">
    <property type="entry name" value="AldOxase/xan_DH_Mopterin-bd_sf"/>
</dbReference>
<dbReference type="SUPFAM" id="SSF56003">
    <property type="entry name" value="Molybdenum cofactor-binding domain"/>
    <property type="match status" value="1"/>
</dbReference>
<dbReference type="EMBL" id="CP017634">
    <property type="protein sequence ID" value="ATW27675.1"/>
    <property type="molecule type" value="Genomic_DNA"/>
</dbReference>
<dbReference type="InterPro" id="IPR016208">
    <property type="entry name" value="Ald_Oxase/xanthine_DH-like"/>
</dbReference>
<dbReference type="GO" id="GO:0005506">
    <property type="term" value="F:iron ion binding"/>
    <property type="evidence" value="ECO:0007669"/>
    <property type="project" value="InterPro"/>
</dbReference>
<dbReference type="Gene3D" id="3.90.1170.50">
    <property type="entry name" value="Aldehyde oxidase/xanthine dehydrogenase, a/b hammerhead"/>
    <property type="match status" value="1"/>
</dbReference>
<name>A0A3G1KZL4_FORW1</name>
<protein>
    <recommendedName>
        <fullName evidence="1">Aldehyde oxidase/xanthine dehydrogenase a/b hammerhead domain-containing protein</fullName>
    </recommendedName>
</protein>
<dbReference type="RefSeq" id="WP_148137049.1">
    <property type="nucleotide sequence ID" value="NZ_CP017634.1"/>
</dbReference>
<dbReference type="InterPro" id="IPR008274">
    <property type="entry name" value="AldOxase/xan_DH_MoCoBD1"/>
</dbReference>
<reference evidence="2 3" key="1">
    <citation type="submission" date="2016-10" db="EMBL/GenBank/DDBJ databases">
        <title>Complete Genome Sequence of Peptococcaceae strain DCMF.</title>
        <authorList>
            <person name="Edwards R.J."/>
            <person name="Holland S.I."/>
            <person name="Deshpande N.P."/>
            <person name="Wong Y.K."/>
            <person name="Ertan H."/>
            <person name="Manefield M."/>
            <person name="Russell T.L."/>
            <person name="Lee M.J."/>
        </authorList>
    </citation>
    <scope>NUCLEOTIDE SEQUENCE [LARGE SCALE GENOMIC DNA]</scope>
    <source>
        <strain evidence="2 3">DCMF</strain>
    </source>
</reference>
<dbReference type="Pfam" id="PF02738">
    <property type="entry name" value="MoCoBD_1"/>
    <property type="match status" value="1"/>
</dbReference>
<gene>
    <name evidence="2" type="ORF">DCMF_25575</name>
</gene>
<dbReference type="PANTHER" id="PTHR11908:SF157">
    <property type="entry name" value="XANTHINE DEHYDROGENASE SUBUNIT D-RELATED"/>
    <property type="match status" value="1"/>
</dbReference>
<dbReference type="InterPro" id="IPR036856">
    <property type="entry name" value="Ald_Oxase/Xan_DH_a/b_sf"/>
</dbReference>
<dbReference type="AlphaFoldDB" id="A0A3G1KZL4"/>
<evidence type="ECO:0000313" key="3">
    <source>
        <dbReference type="Proteomes" id="UP000323521"/>
    </source>
</evidence>
<evidence type="ECO:0000259" key="1">
    <source>
        <dbReference type="SMART" id="SM01008"/>
    </source>
</evidence>
<sequence length="424" mass="46176">MDNFAVVGQGLEKKDSEAKAVGKALYTGDMKFEGLLHGKALRSAYPHARIISIDTAAAEAMPGVHAVLTAKDIPGINIFGLAIQDQPVLARDRVRMMGDAVALVAADSSDLAAEALLKIKVEYEELPGVFTIEDALREGAPKVHEKGNLLQHTQVRKGNVEEGFAKSDLIVENVYETQRVEHAYIEPETSVAYLGCDGILNVWTSTQYVFRDRRQIAPVVNMPVNKVRVIQMVTGGAFGGKDDITTEIQAALLALKTGRPVKVVWSRHESIICSTKRHPMKIWIKTGATKDGILMAVEGTVHSDKGAYCSIGHFITKKTGLHLAGPYFVPNVAVDTYAVYTNNTICGPFRGFGILQASFAHESQMDILAEKLGISPLEIRMKNALKPGLANATGQSFEQGLGFYDTLLRARDHMEAYDLEGGVR</sequence>
<dbReference type="Proteomes" id="UP000323521">
    <property type="component" value="Chromosome"/>
</dbReference>
<dbReference type="PANTHER" id="PTHR11908">
    <property type="entry name" value="XANTHINE DEHYDROGENASE"/>
    <property type="match status" value="1"/>
</dbReference>
<dbReference type="OrthoDB" id="41753at2"/>
<dbReference type="SUPFAM" id="SSF54665">
    <property type="entry name" value="CO dehydrogenase molybdoprotein N-domain-like"/>
    <property type="match status" value="1"/>
</dbReference>
<dbReference type="KEGG" id="fwa:DCMF_25575"/>
<keyword evidence="3" id="KW-1185">Reference proteome</keyword>
<dbReference type="Pfam" id="PF01315">
    <property type="entry name" value="Ald_Xan_dh_C"/>
    <property type="match status" value="1"/>
</dbReference>
<evidence type="ECO:0000313" key="2">
    <source>
        <dbReference type="EMBL" id="ATW27675.1"/>
    </source>
</evidence>
<proteinExistence type="predicted"/>
<dbReference type="GO" id="GO:0016491">
    <property type="term" value="F:oxidoreductase activity"/>
    <property type="evidence" value="ECO:0007669"/>
    <property type="project" value="InterPro"/>
</dbReference>